<reference evidence="2" key="1">
    <citation type="journal article" date="2020" name="BMC Genomics">
        <title>Correction to: Identification and distribution of gene clusters required for synthesis of sphingolipid metabolism inhibitors in diverse species of the filamentous fungus Fusarium.</title>
        <authorList>
            <person name="Kim H.S."/>
            <person name="Lohmar J.M."/>
            <person name="Busman M."/>
            <person name="Brown D.W."/>
            <person name="Naumann T.A."/>
            <person name="Divon H.H."/>
            <person name="Lysoe E."/>
            <person name="Uhlig S."/>
            <person name="Proctor R.H."/>
        </authorList>
    </citation>
    <scope>NUCLEOTIDE SEQUENCE</scope>
    <source>
        <strain evidence="2">NRRL 20472</strain>
    </source>
</reference>
<feature type="region of interest" description="Disordered" evidence="1">
    <location>
        <begin position="91"/>
        <end position="117"/>
    </location>
</feature>
<proteinExistence type="predicted"/>
<evidence type="ECO:0000313" key="3">
    <source>
        <dbReference type="Proteomes" id="UP000622797"/>
    </source>
</evidence>
<protein>
    <submittedName>
        <fullName evidence="2">Uncharacterized protein</fullName>
    </submittedName>
</protein>
<keyword evidence="3" id="KW-1185">Reference proteome</keyword>
<dbReference type="OrthoDB" id="5236816at2759"/>
<dbReference type="EMBL" id="JABEXW010000032">
    <property type="protein sequence ID" value="KAF4973025.1"/>
    <property type="molecule type" value="Genomic_DNA"/>
</dbReference>
<dbReference type="Proteomes" id="UP000622797">
    <property type="component" value="Unassembled WGS sequence"/>
</dbReference>
<reference evidence="2" key="2">
    <citation type="submission" date="2020-05" db="EMBL/GenBank/DDBJ databases">
        <authorList>
            <person name="Kim H.-S."/>
            <person name="Proctor R.H."/>
            <person name="Brown D.W."/>
        </authorList>
    </citation>
    <scope>NUCLEOTIDE SEQUENCE</scope>
    <source>
        <strain evidence="2">NRRL 20472</strain>
    </source>
</reference>
<organism evidence="2 3">
    <name type="scientific">Fusarium sarcochroum</name>
    <dbReference type="NCBI Taxonomy" id="1208366"/>
    <lineage>
        <taxon>Eukaryota</taxon>
        <taxon>Fungi</taxon>
        <taxon>Dikarya</taxon>
        <taxon>Ascomycota</taxon>
        <taxon>Pezizomycotina</taxon>
        <taxon>Sordariomycetes</taxon>
        <taxon>Hypocreomycetidae</taxon>
        <taxon>Hypocreales</taxon>
        <taxon>Nectriaceae</taxon>
        <taxon>Fusarium</taxon>
        <taxon>Fusarium lateritium species complex</taxon>
    </lineage>
</organism>
<feature type="compositionally biased region" description="Polar residues" evidence="1">
    <location>
        <begin position="91"/>
        <end position="116"/>
    </location>
</feature>
<evidence type="ECO:0000256" key="1">
    <source>
        <dbReference type="SAM" id="MobiDB-lite"/>
    </source>
</evidence>
<gene>
    <name evidence="2" type="ORF">FSARC_602</name>
</gene>
<dbReference type="AlphaFoldDB" id="A0A8H4XFZ9"/>
<name>A0A8H4XFZ9_9HYPO</name>
<feature type="region of interest" description="Disordered" evidence="1">
    <location>
        <begin position="16"/>
        <end position="36"/>
    </location>
</feature>
<feature type="compositionally biased region" description="Polar residues" evidence="1">
    <location>
        <begin position="23"/>
        <end position="34"/>
    </location>
</feature>
<evidence type="ECO:0000313" key="2">
    <source>
        <dbReference type="EMBL" id="KAF4973025.1"/>
    </source>
</evidence>
<comment type="caution">
    <text evidence="2">The sequence shown here is derived from an EMBL/GenBank/DDBJ whole genome shotgun (WGS) entry which is preliminary data.</text>
</comment>
<sequence>MAMLTTPASRIASARRNLAREPSLSQATSSSHLPSGQELPLRHLVAIFWTLWPADFSKPRYSLKLDLYFDGRVYHRAVRVQILWNFPSSHETKPSYSSLTSVLPRPTDSSNDVSTQPAPPYSVAGLPMICYIDKSQLASDRANRRTVTPGPVSRLLQRKGRMLIPVNSDHGPYFVDILLGMAQKHFYPTPPNTCWREPGIFNSEKGIPPRPEFQDLKLRIIAHDMDAGVHHLYGAPPNDDDAAVSGLKIEDARVPTWPIPNLQERLGKALGQIFLVLPT</sequence>
<accession>A0A8H4XFZ9</accession>